<reference evidence="5 6" key="1">
    <citation type="submission" date="2017-08" db="EMBL/GenBank/DDBJ databases">
        <title>Acidophilic green algal genome provides insights into adaptation to an acidic environment.</title>
        <authorList>
            <person name="Hirooka S."/>
            <person name="Hirose Y."/>
            <person name="Kanesaki Y."/>
            <person name="Higuchi S."/>
            <person name="Fujiwara T."/>
            <person name="Onuma R."/>
            <person name="Era A."/>
            <person name="Ohbayashi R."/>
            <person name="Uzuka A."/>
            <person name="Nozaki H."/>
            <person name="Yoshikawa H."/>
            <person name="Miyagishima S.Y."/>
        </authorList>
    </citation>
    <scope>NUCLEOTIDE SEQUENCE [LARGE SCALE GENOMIC DNA]</scope>
    <source>
        <strain evidence="5 6">NIES-2499</strain>
    </source>
</reference>
<dbReference type="Proteomes" id="UP000232323">
    <property type="component" value="Unassembled WGS sequence"/>
</dbReference>
<evidence type="ECO:0000256" key="1">
    <source>
        <dbReference type="ARBA" id="ARBA00023054"/>
    </source>
</evidence>
<dbReference type="PANTHER" id="PTHR32083">
    <property type="entry name" value="CILIA AND FLAGELLA-ASSOCIATED PROTEIN 58-RELATED"/>
    <property type="match status" value="1"/>
</dbReference>
<comment type="caution">
    <text evidence="5">The sequence shown here is derived from an EMBL/GenBank/DDBJ whole genome shotgun (WGS) entry which is preliminary data.</text>
</comment>
<dbReference type="GO" id="GO:0005856">
    <property type="term" value="C:cytoskeleton"/>
    <property type="evidence" value="ECO:0007669"/>
    <property type="project" value="TreeGrafter"/>
</dbReference>
<dbReference type="PANTHER" id="PTHR32083:SF34">
    <property type="entry name" value="COILED-COIL DOMAIN-CONTAINING PROTEIN 146"/>
    <property type="match status" value="1"/>
</dbReference>
<keyword evidence="1 2" id="KW-0175">Coiled coil</keyword>
<dbReference type="STRING" id="1157962.A0A250X9D0"/>
<dbReference type="EMBL" id="BEGY01000043">
    <property type="protein sequence ID" value="GAX79502.1"/>
    <property type="molecule type" value="Genomic_DNA"/>
</dbReference>
<feature type="coiled-coil region" evidence="2">
    <location>
        <begin position="573"/>
        <end position="600"/>
    </location>
</feature>
<evidence type="ECO:0000256" key="3">
    <source>
        <dbReference type="SAM" id="MobiDB-lite"/>
    </source>
</evidence>
<protein>
    <recommendedName>
        <fullName evidence="4">Cilia- and flagella-associated protein 58 central coiled coil domain-containing protein</fullName>
    </recommendedName>
</protein>
<dbReference type="Pfam" id="PF21771">
    <property type="entry name" value="CFAP58_CC"/>
    <property type="match status" value="1"/>
</dbReference>
<sequence>MAAVDVDLGELQDVSQSEAYQVLNNLVEQYEIPVEKADKAKKLYARLHNVLFEAMTRERGLLDEAKGYKRELDRLEGHAGMEEDGETLIETLREDVDSALAEASLAQERQQLLQLEVTDLQRQRNEIAARVEELAAEQAEALGPMIATLQEEVFTLSVEAETEQERLINAKSELSTTKDRLTQVTADIERLIEVKATEKTALFKAEQLPEKAHRQSEAVAGVLKNVRGQLETALERLAEVEAQYVDRIEQERAMQEEHSRVLNAVTRGRMQIESKERHADDVRKNLEMACIEADKVLADQVELDLQINNAIAQIKIERDLLARRVRDKETALRQYKAVEAVLKSSTEDLPNLKYQIEQLVRDNQGVATKIQSQRKETAEVKRDLDINMNSFLAEEAVGKDKAVMFQLTFKQVSLMEEELEQLKKEEGIRNKILLDLGSQRDRVALSIANKLAKVKEVEAQGRIKDLDVLELKKIRKDISRRIRDYEKLYNLVKNQRNKFVNLIQAANQSTTEMKDKSKVLNNETEILHSEVMTKDKLLGQSRSQHSSALSERDQLRIELGKLGAIFRVKQDVVDEQIADVDKLNAIINQTEKAMLKLRKQYEIAIESRNYTGIMLIDRNDELCILYEKCNIQEEVLKGGVLELHLRDDEERVLRIEVAELQRSIAATMKIVPQIPLLDEDVARLQKALLESRRESETLSLALENPGNQSRWRLLEGKIPDKEELGAKIQQLEERLNDKKESLLEKELILEEITGLSDKLRAQASDGRSDTLELARRVNDYQSRLRTVTRKVMAIVSELSMYQAQSLKLGAEREELEEEVKAADERLSAGLPPTEDCEREWYRLERTRMLQAELDKLREEDKKGVDAKDADAPTTAEARPNAYIPESLGIPKPYGNFAPFKPSEPGSTMRHIRNPQPKEIVI</sequence>
<feature type="compositionally biased region" description="Basic and acidic residues" evidence="3">
    <location>
        <begin position="859"/>
        <end position="870"/>
    </location>
</feature>
<feature type="coiled-coil region" evidence="2">
    <location>
        <begin position="89"/>
        <end position="180"/>
    </location>
</feature>
<evidence type="ECO:0000313" key="5">
    <source>
        <dbReference type="EMBL" id="GAX79502.1"/>
    </source>
</evidence>
<feature type="coiled-coil region" evidence="2">
    <location>
        <begin position="721"/>
        <end position="748"/>
    </location>
</feature>
<evidence type="ECO:0000256" key="2">
    <source>
        <dbReference type="SAM" id="Coils"/>
    </source>
</evidence>
<feature type="region of interest" description="Disordered" evidence="3">
    <location>
        <begin position="859"/>
        <end position="921"/>
    </location>
</feature>
<organism evidence="5 6">
    <name type="scientific">Chlamydomonas eustigma</name>
    <dbReference type="NCBI Taxonomy" id="1157962"/>
    <lineage>
        <taxon>Eukaryota</taxon>
        <taxon>Viridiplantae</taxon>
        <taxon>Chlorophyta</taxon>
        <taxon>core chlorophytes</taxon>
        <taxon>Chlorophyceae</taxon>
        <taxon>CS clade</taxon>
        <taxon>Chlamydomonadales</taxon>
        <taxon>Chlamydomonadaceae</taxon>
        <taxon>Chlamydomonas</taxon>
    </lineage>
</organism>
<feature type="domain" description="Cilia- and flagella-associated protein 58 central coiled coil" evidence="4">
    <location>
        <begin position="372"/>
        <end position="663"/>
    </location>
</feature>
<feature type="coiled-coil region" evidence="2">
    <location>
        <begin position="798"/>
        <end position="825"/>
    </location>
</feature>
<dbReference type="OrthoDB" id="10262929at2759"/>
<gene>
    <name evidence="5" type="ORF">CEUSTIGMA_g6943.t1</name>
</gene>
<proteinExistence type="predicted"/>
<evidence type="ECO:0000259" key="4">
    <source>
        <dbReference type="Pfam" id="PF21771"/>
    </source>
</evidence>
<evidence type="ECO:0000313" key="6">
    <source>
        <dbReference type="Proteomes" id="UP000232323"/>
    </source>
</evidence>
<accession>A0A250X9D0</accession>
<name>A0A250X9D0_9CHLO</name>
<dbReference type="AlphaFoldDB" id="A0A250X9D0"/>
<dbReference type="InterPro" id="IPR049270">
    <property type="entry name" value="CFAP58_CC"/>
</dbReference>
<keyword evidence="6" id="KW-1185">Reference proteome</keyword>